<evidence type="ECO:0000313" key="11">
    <source>
        <dbReference type="Proteomes" id="UP000031662"/>
    </source>
</evidence>
<evidence type="ECO:0000256" key="7">
    <source>
        <dbReference type="ARBA" id="ARBA00048117"/>
    </source>
</evidence>
<evidence type="ECO:0000259" key="9">
    <source>
        <dbReference type="Pfam" id="PF00814"/>
    </source>
</evidence>
<dbReference type="GO" id="GO:0002949">
    <property type="term" value="P:tRNA threonylcarbamoyladenosine modification"/>
    <property type="evidence" value="ECO:0007669"/>
    <property type="project" value="UniProtKB-UniRule"/>
</dbReference>
<reference evidence="10 11" key="1">
    <citation type="submission" date="2013-11" db="EMBL/GenBank/DDBJ databases">
        <title>Estimation of Helicobacter pylori bacteriophage ecology using H. pylori isolates.</title>
        <authorList>
            <person name="Uchiyama J."/>
            <person name="Takemura-Uchiyama I."/>
            <person name="Ujihara T."/>
            <person name="Matsuzaki S."/>
        </authorList>
    </citation>
    <scope>NUCLEOTIDE SEQUENCE [LARGE SCALE GENOMIC DNA]</scope>
    <source>
        <strain evidence="10 11">NY40</strain>
    </source>
</reference>
<keyword evidence="3 8" id="KW-0819">tRNA processing</keyword>
<comment type="subcellular location">
    <subcellularLocation>
        <location evidence="8">Cytoplasm</location>
    </subcellularLocation>
</comment>
<evidence type="ECO:0000256" key="6">
    <source>
        <dbReference type="ARBA" id="ARBA00023315"/>
    </source>
</evidence>
<evidence type="ECO:0000256" key="5">
    <source>
        <dbReference type="ARBA" id="ARBA00023004"/>
    </source>
</evidence>
<keyword evidence="5 8" id="KW-0408">Iron</keyword>
<dbReference type="GO" id="GO:0061711">
    <property type="term" value="F:tRNA N(6)-L-threonylcarbamoyladenine synthase activity"/>
    <property type="evidence" value="ECO:0007669"/>
    <property type="project" value="UniProtKB-EC"/>
</dbReference>
<feature type="binding site" evidence="8">
    <location>
        <begin position="151"/>
        <end position="155"/>
    </location>
    <ligand>
        <name>substrate</name>
    </ligand>
</feature>
<keyword evidence="2 8" id="KW-0808">Transferase</keyword>
<evidence type="ECO:0000256" key="1">
    <source>
        <dbReference type="ARBA" id="ARBA00022490"/>
    </source>
</evidence>
<dbReference type="HAMAP" id="MF_01445">
    <property type="entry name" value="TsaD"/>
    <property type="match status" value="1"/>
</dbReference>
<comment type="function">
    <text evidence="8">Required for the formation of a threonylcarbamoyl group on adenosine at position 37 (t(6)A37) in tRNAs that read codons beginning with adenine. Is involved in the transfer of the threonylcarbamoyl moiety of threonylcarbamoyl-AMP (TC-AMP) to the N6 group of A37, together with TsaE and TsaB. TsaD likely plays a direct catalytic role in this reaction.</text>
</comment>
<dbReference type="InterPro" id="IPR022450">
    <property type="entry name" value="TsaD"/>
</dbReference>
<comment type="similarity">
    <text evidence="8">Belongs to the KAE1 / TsaD family.</text>
</comment>
<dbReference type="FunFam" id="3.30.420.40:FF:000359">
    <property type="entry name" value="tRNA N6-adenosine threonylcarbamoyltransferase"/>
    <property type="match status" value="1"/>
</dbReference>
<keyword evidence="1 8" id="KW-0963">Cytoplasm</keyword>
<feature type="binding site" evidence="8">
    <location>
        <position position="321"/>
    </location>
    <ligand>
        <name>Fe cation</name>
        <dbReference type="ChEBI" id="CHEBI:24875"/>
    </ligand>
</feature>
<feature type="binding site" evidence="8">
    <location>
        <position position="201"/>
    </location>
    <ligand>
        <name>substrate</name>
    </ligand>
</feature>
<evidence type="ECO:0000256" key="2">
    <source>
        <dbReference type="ARBA" id="ARBA00022679"/>
    </source>
</evidence>
<sequence>MLLTRYNSSKNTTQRKDMILSIESSCDDSSLALTRIEDAKLIAHFKISQEKYHSSYGGVVPELASRLHAENLPLLLERIKISLNKDFSKIKAIAITNQPGLSVTLIEGLMMAKALSLSLNLPLILEDHLRGHVYSLFINEKQTCMPLSVLLVSGGHSLILEARDYEDIKIVATSLDDSFGESFDKVSKMLDLGYPGGPIVEKLALDYAHPNEPLMFPIPLKNSPNLAFSFSGLKNAVRLEVEKNAHNLNDEVKQKISYHFQSAAIEHLIQQTKRYFKIKRPKIFGIVGGASQNLALRKAFENLCAEFDCKLVLAPLEFCSDNAAMIGRSSLEAYQKKRFVPLEKANISPRTLLKSFE</sequence>
<proteinExistence type="inferred from homology"/>
<evidence type="ECO:0000256" key="4">
    <source>
        <dbReference type="ARBA" id="ARBA00022723"/>
    </source>
</evidence>
<feature type="binding site" evidence="8">
    <location>
        <position position="132"/>
    </location>
    <ligand>
        <name>Fe cation</name>
        <dbReference type="ChEBI" id="CHEBI:24875"/>
    </ligand>
</feature>
<evidence type="ECO:0000313" key="10">
    <source>
        <dbReference type="EMBL" id="BAO97626.1"/>
    </source>
</evidence>
<dbReference type="Gene3D" id="3.30.420.40">
    <property type="match status" value="2"/>
</dbReference>
<dbReference type="NCBIfam" id="TIGR00329">
    <property type="entry name" value="gcp_kae1"/>
    <property type="match status" value="1"/>
</dbReference>
<feature type="binding site" evidence="8">
    <location>
        <position position="293"/>
    </location>
    <ligand>
        <name>substrate</name>
    </ligand>
</feature>
<dbReference type="InterPro" id="IPR017860">
    <property type="entry name" value="Peptidase_M22_CS"/>
</dbReference>
<keyword evidence="6 8" id="KW-0012">Acyltransferase</keyword>
<protein>
    <recommendedName>
        <fullName evidence="8">tRNA N6-adenosine threonylcarbamoyltransferase</fullName>
        <ecNumber evidence="8">2.3.1.234</ecNumber>
    </recommendedName>
    <alternativeName>
        <fullName evidence="8">N6-L-threonylcarbamoyladenine synthase</fullName>
        <shortName evidence="8">t(6)A synthase</shortName>
    </alternativeName>
    <alternativeName>
        <fullName evidence="8">t(6)A37 threonylcarbamoyladenosine biosynthesis protein TsaD</fullName>
    </alternativeName>
    <alternativeName>
        <fullName evidence="8">tRNA threonylcarbamoyladenosine biosynthesis protein TsaD</fullName>
    </alternativeName>
</protein>
<dbReference type="InterPro" id="IPR017861">
    <property type="entry name" value="KAE1/TsaD"/>
</dbReference>
<dbReference type="GO" id="GO:0005737">
    <property type="term" value="C:cytoplasm"/>
    <property type="evidence" value="ECO:0007669"/>
    <property type="project" value="UniProtKB-SubCell"/>
</dbReference>
<dbReference type="HOGENOM" id="CLU_023208_0_3_7"/>
<name>A0A060PZV8_HELPX</name>
<organism evidence="10 11">
    <name type="scientific">Helicobacter pylori NY40</name>
    <dbReference type="NCBI Taxonomy" id="1426844"/>
    <lineage>
        <taxon>Bacteria</taxon>
        <taxon>Pseudomonadati</taxon>
        <taxon>Campylobacterota</taxon>
        <taxon>Epsilonproteobacteria</taxon>
        <taxon>Campylobacterales</taxon>
        <taxon>Helicobacteraceae</taxon>
        <taxon>Helicobacter</taxon>
    </lineage>
</organism>
<gene>
    <name evidence="8" type="primary">tsaD</name>
    <name evidence="10" type="ORF">NY40_0607</name>
</gene>
<keyword evidence="4 8" id="KW-0479">Metal-binding</keyword>
<feature type="binding site" evidence="8">
    <location>
        <position position="184"/>
    </location>
    <ligand>
        <name>substrate</name>
    </ligand>
</feature>
<accession>A0A060PZV8</accession>
<dbReference type="PANTHER" id="PTHR11735">
    <property type="entry name" value="TRNA N6-ADENOSINE THREONYLCARBAMOYLTRANSFERASE"/>
    <property type="match status" value="1"/>
</dbReference>
<evidence type="ECO:0000256" key="3">
    <source>
        <dbReference type="ARBA" id="ARBA00022694"/>
    </source>
</evidence>
<feature type="binding site" evidence="8">
    <location>
        <position position="197"/>
    </location>
    <ligand>
        <name>substrate</name>
    </ligand>
</feature>
<dbReference type="EMBL" id="AP014523">
    <property type="protein sequence ID" value="BAO97626.1"/>
    <property type="molecule type" value="Genomic_DNA"/>
</dbReference>
<dbReference type="GO" id="GO:0005506">
    <property type="term" value="F:iron ion binding"/>
    <property type="evidence" value="ECO:0007669"/>
    <property type="project" value="UniProtKB-UniRule"/>
</dbReference>
<dbReference type="InterPro" id="IPR043129">
    <property type="entry name" value="ATPase_NBD"/>
</dbReference>
<dbReference type="Proteomes" id="UP000031662">
    <property type="component" value="Chromosome"/>
</dbReference>
<dbReference type="Pfam" id="PF00814">
    <property type="entry name" value="TsaD"/>
    <property type="match status" value="1"/>
</dbReference>
<dbReference type="PANTHER" id="PTHR11735:SF6">
    <property type="entry name" value="TRNA N6-ADENOSINE THREONYLCARBAMOYLTRANSFERASE, MITOCHONDRIAL"/>
    <property type="match status" value="1"/>
</dbReference>
<feature type="binding site" evidence="8">
    <location>
        <position position="128"/>
    </location>
    <ligand>
        <name>Fe cation</name>
        <dbReference type="ChEBI" id="CHEBI:24875"/>
    </ligand>
</feature>
<dbReference type="PRINTS" id="PR00789">
    <property type="entry name" value="OSIALOPTASE"/>
</dbReference>
<dbReference type="NCBIfam" id="TIGR03723">
    <property type="entry name" value="T6A_TsaD_YgjD"/>
    <property type="match status" value="1"/>
</dbReference>
<dbReference type="InterPro" id="IPR000905">
    <property type="entry name" value="Gcp-like_dom"/>
</dbReference>
<dbReference type="AlphaFoldDB" id="A0A060PZV8"/>
<feature type="domain" description="Gcp-like" evidence="9">
    <location>
        <begin position="41"/>
        <end position="327"/>
    </location>
</feature>
<comment type="cofactor">
    <cofactor evidence="8">
        <name>Fe(2+)</name>
        <dbReference type="ChEBI" id="CHEBI:29033"/>
    </cofactor>
    <text evidence="8">Binds 1 Fe(2+) ion per subunit.</text>
</comment>
<comment type="catalytic activity">
    <reaction evidence="7 8">
        <text>L-threonylcarbamoyladenylate + adenosine(37) in tRNA = N(6)-L-threonylcarbamoyladenosine(37) in tRNA + AMP + H(+)</text>
        <dbReference type="Rhea" id="RHEA:37059"/>
        <dbReference type="Rhea" id="RHEA-COMP:10162"/>
        <dbReference type="Rhea" id="RHEA-COMP:10163"/>
        <dbReference type="ChEBI" id="CHEBI:15378"/>
        <dbReference type="ChEBI" id="CHEBI:73682"/>
        <dbReference type="ChEBI" id="CHEBI:74411"/>
        <dbReference type="ChEBI" id="CHEBI:74418"/>
        <dbReference type="ChEBI" id="CHEBI:456215"/>
        <dbReference type="EC" id="2.3.1.234"/>
    </reaction>
</comment>
<dbReference type="SUPFAM" id="SSF53067">
    <property type="entry name" value="Actin-like ATPase domain"/>
    <property type="match status" value="2"/>
</dbReference>
<dbReference type="PROSITE" id="PS01016">
    <property type="entry name" value="GLYCOPROTEASE"/>
    <property type="match status" value="1"/>
</dbReference>
<evidence type="ECO:0000256" key="8">
    <source>
        <dbReference type="HAMAP-Rule" id="MF_01445"/>
    </source>
</evidence>
<dbReference type="EC" id="2.3.1.234" evidence="8"/>